<protein>
    <submittedName>
        <fullName evidence="2">Uncharacterized protein</fullName>
    </submittedName>
</protein>
<organism evidence="2 3">
    <name type="scientific">Vitis vinifera</name>
    <name type="common">Grape</name>
    <dbReference type="NCBI Taxonomy" id="29760"/>
    <lineage>
        <taxon>Eukaryota</taxon>
        <taxon>Viridiplantae</taxon>
        <taxon>Streptophyta</taxon>
        <taxon>Embryophyta</taxon>
        <taxon>Tracheophyta</taxon>
        <taxon>Spermatophyta</taxon>
        <taxon>Magnoliopsida</taxon>
        <taxon>eudicotyledons</taxon>
        <taxon>Gunneridae</taxon>
        <taxon>Pentapetalae</taxon>
        <taxon>rosids</taxon>
        <taxon>Vitales</taxon>
        <taxon>Vitaceae</taxon>
        <taxon>Viteae</taxon>
        <taxon>Vitis</taxon>
    </lineage>
</organism>
<evidence type="ECO:0000313" key="2">
    <source>
        <dbReference type="EMBL" id="WKA03378.1"/>
    </source>
</evidence>
<dbReference type="InterPro" id="IPR016024">
    <property type="entry name" value="ARM-type_fold"/>
</dbReference>
<dbReference type="Proteomes" id="UP001227230">
    <property type="component" value="Chromosome 14"/>
</dbReference>
<dbReference type="Pfam" id="PF00514">
    <property type="entry name" value="Arm"/>
    <property type="match status" value="1"/>
</dbReference>
<evidence type="ECO:0000313" key="3">
    <source>
        <dbReference type="Proteomes" id="UP001227230"/>
    </source>
</evidence>
<dbReference type="EMBL" id="CP126661">
    <property type="protein sequence ID" value="WKA03378.1"/>
    <property type="molecule type" value="Genomic_DNA"/>
</dbReference>
<name>A0ABY9D757_VITVI</name>
<dbReference type="Gene3D" id="1.25.10.10">
    <property type="entry name" value="Leucine-rich Repeat Variant"/>
    <property type="match status" value="1"/>
</dbReference>
<dbReference type="SUPFAM" id="SSF48371">
    <property type="entry name" value="ARM repeat"/>
    <property type="match status" value="1"/>
</dbReference>
<keyword evidence="3" id="KW-1185">Reference proteome</keyword>
<sequence>MHFKMAIDHGAVPMFAKLPGSPSDDVCEQAVWTLRYIASDSPLDVVILSLAMELCFLC</sequence>
<dbReference type="InterPro" id="IPR000225">
    <property type="entry name" value="Armadillo"/>
</dbReference>
<reference evidence="2 3" key="1">
    <citation type="journal article" date="2023" name="Hortic Res">
        <title>The complete reference genome for grapevine (Vitis vinifera L.) genetics and breeding.</title>
        <authorList>
            <person name="Shi X."/>
            <person name="Cao S."/>
            <person name="Wang X."/>
            <person name="Huang S."/>
            <person name="Wang Y."/>
            <person name="Liu Z."/>
            <person name="Liu W."/>
            <person name="Leng X."/>
            <person name="Peng Y."/>
            <person name="Wang N."/>
            <person name="Wang Y."/>
            <person name="Ma Z."/>
            <person name="Xu X."/>
            <person name="Zhang F."/>
            <person name="Xue H."/>
            <person name="Zhong H."/>
            <person name="Wang Y."/>
            <person name="Zhang K."/>
            <person name="Velt A."/>
            <person name="Avia K."/>
            <person name="Holtgrawe D."/>
            <person name="Grimplet J."/>
            <person name="Matus J.T."/>
            <person name="Ware D."/>
            <person name="Wu X."/>
            <person name="Wang H."/>
            <person name="Liu C."/>
            <person name="Fang Y."/>
            <person name="Rustenholz C."/>
            <person name="Cheng Z."/>
            <person name="Xiao H."/>
            <person name="Zhou Y."/>
        </authorList>
    </citation>
    <scope>NUCLEOTIDE SEQUENCE [LARGE SCALE GENOMIC DNA]</scope>
    <source>
        <strain evidence="3">cv. Pinot noir / PN40024</strain>
        <tissue evidence="2">Leaf</tissue>
    </source>
</reference>
<evidence type="ECO:0000256" key="1">
    <source>
        <dbReference type="ARBA" id="ARBA00022737"/>
    </source>
</evidence>
<proteinExistence type="predicted"/>
<accession>A0ABY9D757</accession>
<gene>
    <name evidence="2" type="ORF">VitviT2T_021490</name>
</gene>
<keyword evidence="1" id="KW-0677">Repeat</keyword>
<dbReference type="InterPro" id="IPR011989">
    <property type="entry name" value="ARM-like"/>
</dbReference>